<evidence type="ECO:0000259" key="5">
    <source>
        <dbReference type="PROSITE" id="PS50102"/>
    </source>
</evidence>
<dbReference type="SUPFAM" id="SSF54928">
    <property type="entry name" value="RNA-binding domain, RBD"/>
    <property type="match status" value="1"/>
</dbReference>
<name>A0A3P3YMJ2_PLABS</name>
<dbReference type="InterPro" id="IPR036770">
    <property type="entry name" value="Ankyrin_rpt-contain_sf"/>
</dbReference>
<dbReference type="Proteomes" id="UP000290189">
    <property type="component" value="Unassembled WGS sequence"/>
</dbReference>
<keyword evidence="6" id="KW-0496">Mitochondrion</keyword>
<dbReference type="AlphaFoldDB" id="A0A3P3YMJ2"/>
<keyword evidence="4" id="KW-1133">Transmembrane helix</keyword>
<gene>
    <name evidence="6" type="ORF">PLBR_LOCUS8514</name>
</gene>
<dbReference type="Gene3D" id="1.25.40.20">
    <property type="entry name" value="Ankyrin repeat-containing domain"/>
    <property type="match status" value="1"/>
</dbReference>
<keyword evidence="1" id="KW-0040">ANK repeat</keyword>
<feature type="compositionally biased region" description="Basic residues" evidence="3">
    <location>
        <begin position="626"/>
        <end position="637"/>
    </location>
</feature>
<dbReference type="SMART" id="SM00248">
    <property type="entry name" value="ANK"/>
    <property type="match status" value="4"/>
</dbReference>
<keyword evidence="2" id="KW-0694">RNA-binding</keyword>
<dbReference type="InterPro" id="IPR012677">
    <property type="entry name" value="Nucleotide-bd_a/b_plait_sf"/>
</dbReference>
<feature type="transmembrane region" description="Helical" evidence="4">
    <location>
        <begin position="458"/>
        <end position="479"/>
    </location>
</feature>
<evidence type="ECO:0000256" key="4">
    <source>
        <dbReference type="SAM" id="Phobius"/>
    </source>
</evidence>
<dbReference type="CDD" id="cd12283">
    <property type="entry name" value="RRM1_RBM39_like"/>
    <property type="match status" value="1"/>
</dbReference>
<dbReference type="PROSITE" id="PS50297">
    <property type="entry name" value="ANK_REP_REGION"/>
    <property type="match status" value="2"/>
</dbReference>
<dbReference type="Pfam" id="PF12796">
    <property type="entry name" value="Ank_2"/>
    <property type="match status" value="1"/>
</dbReference>
<keyword evidence="4" id="KW-0812">Transmembrane</keyword>
<reference evidence="6 7" key="1">
    <citation type="submission" date="2018-03" db="EMBL/GenBank/DDBJ databases">
        <authorList>
            <person name="Fogelqvist J."/>
        </authorList>
    </citation>
    <scope>NUCLEOTIDE SEQUENCE [LARGE SCALE GENOMIC DNA]</scope>
</reference>
<evidence type="ECO:0000313" key="7">
    <source>
        <dbReference type="Proteomes" id="UP000290189"/>
    </source>
</evidence>
<organism evidence="6 7">
    <name type="scientific">Plasmodiophora brassicae</name>
    <name type="common">Clubroot disease agent</name>
    <dbReference type="NCBI Taxonomy" id="37360"/>
    <lineage>
        <taxon>Eukaryota</taxon>
        <taxon>Sar</taxon>
        <taxon>Rhizaria</taxon>
        <taxon>Endomyxa</taxon>
        <taxon>Phytomyxea</taxon>
        <taxon>Plasmodiophorida</taxon>
        <taxon>Plasmodiophoridae</taxon>
        <taxon>Plasmodiophora</taxon>
    </lineage>
</organism>
<evidence type="ECO:0000313" key="6">
    <source>
        <dbReference type="EMBL" id="SPR01299.1"/>
    </source>
</evidence>
<dbReference type="PANTHER" id="PTHR48036">
    <property type="entry name" value="SPLICING FACTOR (PAD-1), PUTATIVE (AFU_ORTHOLOGUE AFUA_1G15810)-RELATED"/>
    <property type="match status" value="1"/>
</dbReference>
<dbReference type="Pfam" id="PF00076">
    <property type="entry name" value="RRM_1"/>
    <property type="match status" value="2"/>
</dbReference>
<dbReference type="CDD" id="cd00590">
    <property type="entry name" value="RRM_SF"/>
    <property type="match status" value="1"/>
</dbReference>
<feature type="domain" description="RRM" evidence="5">
    <location>
        <begin position="801"/>
        <end position="878"/>
    </location>
</feature>
<sequence>MIVDGRYSRAVLSCIPLIVAVSYAIPSVLYLCPNDSAESREVNTERAIGHSKALLNLVNGMHIYYWPLPVDIGSFELDMFAMFTDSAVPEQDDSIDAWVSDNIRDIHDSIRMLAAALLLQVDSLVQRITAMEFTWQDIAWVRDSTWLPQTHNQACRTIVETRPAFRLLVDAARIYQQHKIVLQVAGSLVNGEANIDLINNGVFTCFGENVLGWAVGVLDHADAAVEMLVNVPGIIADLPMNHGPGLFTPLQQAATYGDARVVELLLGVPGIKVDAGAGTERGTALHMCLDRGTIYRLPPGPGACRVAELLIERGADVNALKMGGMTPLHLAARYPWPDHIITLLLENGAQVNAQDNNGRTALHYAEATGRRDCFELLLKIGKANPNLTDNEGETATLERRHLDACCQSFSIKPFPRSPSLYAVWRVCRISGGGRRRRCWRRSGRVRRVRLVRHRRRPVIIQITAVVTIIAATIAVLTILPRPAQLVNILQDSRDGRRHRSGAFIEPQRKDVCKDNVYAEHMRSRCRARHASVAATWRQLVKEDFLYLPGFRAERKSGSGAGRHPVRFLGVVDQGRGTSSMLEHEAVMVAPAPVMPVGSDGDGSHSRRRRRRRHSSRSGSSSTSRSPSRHRHSRHRKRSDRDRERSRERSSRRSSRSTDQDRHRPSFDRDRRQQRRSMSPPKSALATAEDLLRREQEQADRDSRTVFASQIHPKATMREIFEFFSQVGRVRDVQCIEDQRTRKFKGIAYIEMDKIEEVQLALALNGHPLHGYPITVQLTQAEKNRAAHAAALAAAALQEQPMRVRVQNLHPDVGNDDLRPFFEPFGKVDDVAIDVDDNGKSMGSAWISFRRVPDAQAAVSALNQLEILGQAILVSMEVPALNFTGSSAVNAAMVAAAYGTASICFVCCFEACCRANTSNELAADHNLAIDIKEDVASEASKYGHIEGAHRALNDFHGRFFAARQVVAEFVVERSYELRFPGLISPSKPQLYSARFGDRSHM</sequence>
<dbReference type="InterPro" id="IPR035979">
    <property type="entry name" value="RBD_domain_sf"/>
</dbReference>
<dbReference type="GO" id="GO:0005634">
    <property type="term" value="C:nucleus"/>
    <property type="evidence" value="ECO:0007669"/>
    <property type="project" value="InterPro"/>
</dbReference>
<evidence type="ECO:0000256" key="1">
    <source>
        <dbReference type="PROSITE-ProRule" id="PRU00023"/>
    </source>
</evidence>
<dbReference type="SUPFAM" id="SSF48403">
    <property type="entry name" value="Ankyrin repeat"/>
    <property type="match status" value="1"/>
</dbReference>
<evidence type="ECO:0000256" key="3">
    <source>
        <dbReference type="SAM" id="MobiDB-lite"/>
    </source>
</evidence>
<protein>
    <recommendedName>
        <fullName evidence="5">RRM domain-containing protein</fullName>
    </recommendedName>
</protein>
<proteinExistence type="predicted"/>
<dbReference type="SMART" id="SM00360">
    <property type="entry name" value="RRM"/>
    <property type="match status" value="2"/>
</dbReference>
<feature type="domain" description="RRM" evidence="5">
    <location>
        <begin position="703"/>
        <end position="780"/>
    </location>
</feature>
<dbReference type="GO" id="GO:0006397">
    <property type="term" value="P:mRNA processing"/>
    <property type="evidence" value="ECO:0007669"/>
    <property type="project" value="InterPro"/>
</dbReference>
<dbReference type="InterPro" id="IPR006509">
    <property type="entry name" value="RBM39_SF"/>
</dbReference>
<feature type="repeat" description="ANK" evidence="1">
    <location>
        <begin position="357"/>
        <end position="381"/>
    </location>
</feature>
<keyword evidence="4" id="KW-0472">Membrane</keyword>
<feature type="repeat" description="ANK" evidence="1">
    <location>
        <begin position="323"/>
        <end position="356"/>
    </location>
</feature>
<feature type="region of interest" description="Disordered" evidence="3">
    <location>
        <begin position="588"/>
        <end position="688"/>
    </location>
</feature>
<dbReference type="Gene3D" id="3.30.70.330">
    <property type="match status" value="3"/>
</dbReference>
<feature type="compositionally biased region" description="Basic residues" evidence="3">
    <location>
        <begin position="605"/>
        <end position="615"/>
    </location>
</feature>
<feature type="compositionally biased region" description="Basic and acidic residues" evidence="3">
    <location>
        <begin position="638"/>
        <end position="670"/>
    </location>
</feature>
<geneLocation type="mitochondrion" evidence="6"/>
<dbReference type="PROSITE" id="PS50102">
    <property type="entry name" value="RRM"/>
    <property type="match status" value="2"/>
</dbReference>
<dbReference type="PROSITE" id="PS50088">
    <property type="entry name" value="ANK_REPEAT"/>
    <property type="match status" value="2"/>
</dbReference>
<feature type="compositionally biased region" description="Low complexity" evidence="3">
    <location>
        <begin position="588"/>
        <end position="598"/>
    </location>
</feature>
<dbReference type="InterPro" id="IPR002110">
    <property type="entry name" value="Ankyrin_rpt"/>
</dbReference>
<feature type="compositionally biased region" description="Low complexity" evidence="3">
    <location>
        <begin position="616"/>
        <end position="625"/>
    </location>
</feature>
<dbReference type="EMBL" id="OVEO01000017">
    <property type="protein sequence ID" value="SPR01299.1"/>
    <property type="molecule type" value="Genomic_DNA"/>
</dbReference>
<evidence type="ECO:0000256" key="2">
    <source>
        <dbReference type="PROSITE-ProRule" id="PRU00176"/>
    </source>
</evidence>
<dbReference type="GO" id="GO:0003723">
    <property type="term" value="F:RNA binding"/>
    <property type="evidence" value="ECO:0007669"/>
    <property type="project" value="UniProtKB-UniRule"/>
</dbReference>
<accession>A0A3P3YMJ2</accession>
<dbReference type="InterPro" id="IPR000504">
    <property type="entry name" value="RRM_dom"/>
</dbReference>